<dbReference type="GO" id="GO:0009007">
    <property type="term" value="F:site-specific DNA-methyltransferase (adenine-specific) activity"/>
    <property type="evidence" value="ECO:0007669"/>
    <property type="project" value="UniProtKB-EC"/>
</dbReference>
<organism evidence="8 9">
    <name type="scientific">Pseudomonas putida</name>
    <name type="common">Arthrobacter siderocapsulatus</name>
    <dbReference type="NCBI Taxonomy" id="303"/>
    <lineage>
        <taxon>Bacteria</taxon>
        <taxon>Pseudomonadati</taxon>
        <taxon>Pseudomonadota</taxon>
        <taxon>Gammaproteobacteria</taxon>
        <taxon>Pseudomonadales</taxon>
        <taxon>Pseudomonadaceae</taxon>
        <taxon>Pseudomonas</taxon>
    </lineage>
</organism>
<dbReference type="PANTHER" id="PTHR13370:SF3">
    <property type="entry name" value="TRNA (GUANINE(10)-N2)-METHYLTRANSFERASE HOMOLOG"/>
    <property type="match status" value="1"/>
</dbReference>
<dbReference type="InterPro" id="IPR002052">
    <property type="entry name" value="DNA_methylase_N6_adenine_CS"/>
</dbReference>
<accession>A0AAW6PNV0</accession>
<dbReference type="RefSeq" id="WP_255322119.1">
    <property type="nucleotide sequence ID" value="NZ_JARJLN010000247.1"/>
</dbReference>
<comment type="catalytic activity">
    <reaction evidence="6">
        <text>a 2'-deoxyadenosine in DNA + S-adenosyl-L-methionine = an N(6)-methyl-2'-deoxyadenosine in DNA + S-adenosyl-L-homocysteine + H(+)</text>
        <dbReference type="Rhea" id="RHEA:15197"/>
        <dbReference type="Rhea" id="RHEA-COMP:12418"/>
        <dbReference type="Rhea" id="RHEA-COMP:12419"/>
        <dbReference type="ChEBI" id="CHEBI:15378"/>
        <dbReference type="ChEBI" id="CHEBI:57856"/>
        <dbReference type="ChEBI" id="CHEBI:59789"/>
        <dbReference type="ChEBI" id="CHEBI:90615"/>
        <dbReference type="ChEBI" id="CHEBI:90616"/>
        <dbReference type="EC" id="2.1.1.72"/>
    </reaction>
</comment>
<gene>
    <name evidence="8" type="ORF">P3W50_16205</name>
</gene>
<comment type="caution">
    <text evidence="8">The sequence shown here is derived from an EMBL/GenBank/DDBJ whole genome shotgun (WGS) entry which is preliminary data.</text>
</comment>
<dbReference type="Pfam" id="PF01381">
    <property type="entry name" value="HTH_3"/>
    <property type="match status" value="1"/>
</dbReference>
<dbReference type="InterPro" id="IPR010982">
    <property type="entry name" value="Lambda_DNA-bd_dom_sf"/>
</dbReference>
<dbReference type="GO" id="GO:0005737">
    <property type="term" value="C:cytoplasm"/>
    <property type="evidence" value="ECO:0007669"/>
    <property type="project" value="TreeGrafter"/>
</dbReference>
<evidence type="ECO:0000259" key="7">
    <source>
        <dbReference type="PROSITE" id="PS50943"/>
    </source>
</evidence>
<evidence type="ECO:0000256" key="3">
    <source>
        <dbReference type="ARBA" id="ARBA00022603"/>
    </source>
</evidence>
<dbReference type="PRINTS" id="PR00506">
    <property type="entry name" value="D21N6MTFRASE"/>
</dbReference>
<dbReference type="PROSITE" id="PS00092">
    <property type="entry name" value="N6_MTASE"/>
    <property type="match status" value="2"/>
</dbReference>
<dbReference type="PANTHER" id="PTHR13370">
    <property type="entry name" value="RNA METHYLASE-RELATED"/>
    <property type="match status" value="1"/>
</dbReference>
<evidence type="ECO:0000313" key="8">
    <source>
        <dbReference type="EMBL" id="MDF3871999.1"/>
    </source>
</evidence>
<sequence>MKPWSAGNAIKSRRKSLNMSLESLGEKLGVSKSFMSYVESDERSLSEEQASILSGIVGIPADLLLLSAGRLPTDVREAISSDAAEVTASVRQHFEQHAIEYPDRPTRPLPSVSTLKENISTSDIPERVAVSKSTTEYRAHSYHTKVPPEAIRPFIRALSKPGDLVLDPFSGSGMTGVAALMEGRNALLSDLSPAAVHISRNYTTPCDPKEFSSALQKVAEQVDPTMRWLYQPIMQPGQTIEYTTWSDVFCCGECQKDILYWDVVHTAGGTDARGLTCPHCDTYLRKSDLVWVSEIPVQTHVSAGSTRISSHVPTQHEMELIEEANEAPIPHWIPRVPFGSDREMWRASHTGMGISEVSHFFTKRNLHALAALRHAIVTTSEGRIREALMFAFTACINRASRRYQWNAKRPTNVMTGTLYISSLRYEWNVWSLFRRKAADVKRYFERFPKTSTTAQVMHRSATDLSCLPDGSVSMVFMDPPFGSNIFYADSSLLWEAWLGSLTDNTEEIVVNKSRGRVGGGKTMDDYGHLMTKAFSEVARVLKPGGYAVLAFSNSDDQIWMEIQKAMAAAKLETDTVHILDKGQPSIKGVKGVTGKESVTTLDLLITMRKPAYTVEDISNNTASSAFVDSAVKNALLSGGSRTDDIYSSVIQALLAGNYSLSGITMPNIAKRCARLGAREVAGKWTLENTQSLEQRDFVKEYLSIKDSLPIATLSTTPKKAPAAPLVPGGRNSALYTAHSYHTKVPPEAIIPFIEHFTKPGDVVLDPFCGSGMTGVAAALTSRQAILNDLSPAATHLAWNHTHPCDPSDLEVAFAEIEAKVGERMGEIYGTTDENGAPALLHWTMWSSRHKCPHCGKIFALWDAIDRSEGRIGSTITCPLCEHEVVRKKLPTIDSVPAWLAYKTKDGRRLERKAEKKDIAKALAFSRGDIEDWFPSVDIGPDREMYIRCALQNKNVREIADFYTDRNLLALSLIWKAIGEITDKRKRLAMAFAFTNTAWHGTRMRRYNARGGQRPLTGTLYIPQLSSECNVFEVMRNKIAQLKKYYAAFQPTAKQMPFVLNGSATNLSALQDGSIDYVFTDPPFGSNLFYADCNLIWESWLGRITDPTNEAVVNKSLTESAGGKSLEGYEALMTGAMREIARVLKPGGWATVVFHNTDGGVWAALQSAAKEAGFEFHEAASLDRKQQSHKGYKGRSGQEDVAHFDVVMNLRKPERVKAAPANKTTKAFNLQELVAELAADPVFAARGVQGIHAEVMRRMASTDASNFVDFSEIREMLEKSSQPGTAPKGQLSLID</sequence>
<dbReference type="GO" id="GO:0008170">
    <property type="term" value="F:N-methyltransferase activity"/>
    <property type="evidence" value="ECO:0007669"/>
    <property type="project" value="InterPro"/>
</dbReference>
<dbReference type="GO" id="GO:0003677">
    <property type="term" value="F:DNA binding"/>
    <property type="evidence" value="ECO:0007669"/>
    <property type="project" value="InterPro"/>
</dbReference>
<dbReference type="InterPro" id="IPR002295">
    <property type="entry name" value="N4/N6-MTase_EcoPI_Mod-like"/>
</dbReference>
<dbReference type="PROSITE" id="PS50943">
    <property type="entry name" value="HTH_CROC1"/>
    <property type="match status" value="1"/>
</dbReference>
<proteinExistence type="inferred from homology"/>
<evidence type="ECO:0000256" key="2">
    <source>
        <dbReference type="ARBA" id="ARBA00011900"/>
    </source>
</evidence>
<dbReference type="Pfam" id="PF01555">
    <property type="entry name" value="N6_N4_Mtase"/>
    <property type="match status" value="2"/>
</dbReference>
<dbReference type="InterPro" id="IPR029063">
    <property type="entry name" value="SAM-dependent_MTases_sf"/>
</dbReference>
<evidence type="ECO:0000256" key="1">
    <source>
        <dbReference type="ARBA" id="ARBA00006594"/>
    </source>
</evidence>
<protein>
    <recommendedName>
        <fullName evidence="2">site-specific DNA-methyltransferase (adenine-specific)</fullName>
        <ecNumber evidence="2">2.1.1.72</ecNumber>
    </recommendedName>
</protein>
<dbReference type="InterPro" id="IPR001387">
    <property type="entry name" value="Cro/C1-type_HTH"/>
</dbReference>
<evidence type="ECO:0000256" key="5">
    <source>
        <dbReference type="ARBA" id="ARBA00022691"/>
    </source>
</evidence>
<dbReference type="SUPFAM" id="SSF53335">
    <property type="entry name" value="S-adenosyl-L-methionine-dependent methyltransferases"/>
    <property type="match status" value="3"/>
</dbReference>
<dbReference type="SMART" id="SM00530">
    <property type="entry name" value="HTH_XRE"/>
    <property type="match status" value="1"/>
</dbReference>
<dbReference type="CDD" id="cd00093">
    <property type="entry name" value="HTH_XRE"/>
    <property type="match status" value="1"/>
</dbReference>
<keyword evidence="3 8" id="KW-0489">Methyltransferase</keyword>
<evidence type="ECO:0000256" key="6">
    <source>
        <dbReference type="ARBA" id="ARBA00047942"/>
    </source>
</evidence>
<dbReference type="EMBL" id="JARJLO010000238">
    <property type="protein sequence ID" value="MDF3871999.1"/>
    <property type="molecule type" value="Genomic_DNA"/>
</dbReference>
<comment type="similarity">
    <text evidence="1">Belongs to the N(4)/N(6)-methyltransferase family.</text>
</comment>
<dbReference type="InterPro" id="IPR002941">
    <property type="entry name" value="DNA_methylase_N4/N6"/>
</dbReference>
<reference evidence="8" key="1">
    <citation type="submission" date="2023-03" db="EMBL/GenBank/DDBJ databases">
        <title>Draft assemblies of triclosan tolerant bacteria isolated from returned activated sludge.</title>
        <authorList>
            <person name="Van Hamelsveld S."/>
        </authorList>
    </citation>
    <scope>NUCLEOTIDE SEQUENCE</scope>
    <source>
        <strain evidence="8">GW210012_S60</strain>
    </source>
</reference>
<dbReference type="Gene3D" id="3.40.50.150">
    <property type="entry name" value="Vaccinia Virus protein VP39"/>
    <property type="match status" value="3"/>
</dbReference>
<name>A0AAW6PNV0_PSEPU</name>
<keyword evidence="5" id="KW-0949">S-adenosyl-L-methionine</keyword>
<evidence type="ECO:0000256" key="4">
    <source>
        <dbReference type="ARBA" id="ARBA00022679"/>
    </source>
</evidence>
<dbReference type="SUPFAM" id="SSF47413">
    <property type="entry name" value="lambda repressor-like DNA-binding domains"/>
    <property type="match status" value="1"/>
</dbReference>
<dbReference type="Gene3D" id="1.10.260.40">
    <property type="entry name" value="lambda repressor-like DNA-binding domains"/>
    <property type="match status" value="1"/>
</dbReference>
<evidence type="ECO:0000313" key="9">
    <source>
        <dbReference type="Proteomes" id="UP001217741"/>
    </source>
</evidence>
<keyword evidence="4" id="KW-0808">Transferase</keyword>
<dbReference type="GO" id="GO:0032259">
    <property type="term" value="P:methylation"/>
    <property type="evidence" value="ECO:0007669"/>
    <property type="project" value="UniProtKB-KW"/>
</dbReference>
<dbReference type="Proteomes" id="UP001217741">
    <property type="component" value="Unassembled WGS sequence"/>
</dbReference>
<dbReference type="EC" id="2.1.1.72" evidence="2"/>
<feature type="domain" description="HTH cro/C1-type" evidence="7">
    <location>
        <begin position="10"/>
        <end position="64"/>
    </location>
</feature>